<feature type="region of interest" description="Disordered" evidence="2">
    <location>
        <begin position="449"/>
        <end position="490"/>
    </location>
</feature>
<comment type="caution">
    <text evidence="3">The sequence shown here is derived from an EMBL/GenBank/DDBJ whole genome shotgun (WGS) entry which is preliminary data.</text>
</comment>
<gene>
    <name evidence="3" type="ORF">CDAUBV1_LOCUS7424</name>
</gene>
<organism evidence="3 4">
    <name type="scientific">Calicophoron daubneyi</name>
    <name type="common">Rumen fluke</name>
    <name type="synonym">Paramphistomum daubneyi</name>
    <dbReference type="NCBI Taxonomy" id="300641"/>
    <lineage>
        <taxon>Eukaryota</taxon>
        <taxon>Metazoa</taxon>
        <taxon>Spiralia</taxon>
        <taxon>Lophotrochozoa</taxon>
        <taxon>Platyhelminthes</taxon>
        <taxon>Trematoda</taxon>
        <taxon>Digenea</taxon>
        <taxon>Plagiorchiida</taxon>
        <taxon>Pronocephalata</taxon>
        <taxon>Paramphistomoidea</taxon>
        <taxon>Paramphistomidae</taxon>
        <taxon>Calicophoron</taxon>
    </lineage>
</organism>
<dbReference type="EMBL" id="CAXLJL010000179">
    <property type="protein sequence ID" value="CAL5134210.1"/>
    <property type="molecule type" value="Genomic_DNA"/>
</dbReference>
<evidence type="ECO:0000313" key="4">
    <source>
        <dbReference type="Proteomes" id="UP001497525"/>
    </source>
</evidence>
<evidence type="ECO:0000256" key="1">
    <source>
        <dbReference type="SAM" id="Coils"/>
    </source>
</evidence>
<feature type="compositionally biased region" description="Polar residues" evidence="2">
    <location>
        <begin position="449"/>
        <end position="465"/>
    </location>
</feature>
<dbReference type="Proteomes" id="UP001497525">
    <property type="component" value="Unassembled WGS sequence"/>
</dbReference>
<accession>A0AAV2TAR7</accession>
<evidence type="ECO:0000256" key="2">
    <source>
        <dbReference type="SAM" id="MobiDB-lite"/>
    </source>
</evidence>
<feature type="coiled-coil region" evidence="1">
    <location>
        <begin position="520"/>
        <end position="547"/>
    </location>
</feature>
<proteinExistence type="predicted"/>
<evidence type="ECO:0000313" key="3">
    <source>
        <dbReference type="EMBL" id="CAL5134210.1"/>
    </source>
</evidence>
<reference evidence="3" key="1">
    <citation type="submission" date="2024-06" db="EMBL/GenBank/DDBJ databases">
        <authorList>
            <person name="Liu X."/>
            <person name="Lenzi L."/>
            <person name="Haldenby T S."/>
            <person name="Uol C."/>
        </authorList>
    </citation>
    <scope>NUCLEOTIDE SEQUENCE</scope>
</reference>
<dbReference type="AlphaFoldDB" id="A0AAV2TAR7"/>
<feature type="region of interest" description="Disordered" evidence="2">
    <location>
        <begin position="282"/>
        <end position="314"/>
    </location>
</feature>
<keyword evidence="1" id="KW-0175">Coiled coil</keyword>
<sequence length="572" mass="63493">MDNCSPDDMGRVTNVYGEDSGADDCEGRLYNEVLSLRQQLEEQKKATETVKSLAVLEIERLRELVAGESGDHASSVQSLRERAKIVIESLTNKLRQSAEMNLVLSRQYARLKTANIDLETRLINLGARETENRMTIVRLKDRITQLNAQKVSIEGRMQQLETRLTRALSRLSKFEEASKLDERLCAVTSVLKSDVMILNRRTAELQKKLKCSLLRLQTLLGTSSAEQRQLLEPVTECDIEKNFTLPVTSQSSKIPSKVMTDMSLPSPWDAAPKLGSEKAISGTKLHENENSGQIRTAERAHSPSLNGLTTEEDMSDMDQDIQALATVCVVVDRPESLVQWAGKPILHSSIVIRRRRKVGGAPLACFINQVHAPRFSRNYPQMGLESVTPVHPIVYCEAGNCITWEGTPIVTADSLFPSQALEVSPVTLVPSEYRRWDDENGGSQRLVVETQQGEAEVSDNCTSEGYHSAASPDKDDPGSVHPTSVTPSIVTEPALMPPTKVCTESVQSSYPVHQAKFTRISQAFRAMKRLRKERQSARELKQNATEGILTIANNLCSSDTDLSKAVELEHED</sequence>
<feature type="coiled-coil region" evidence="1">
    <location>
        <begin position="136"/>
        <end position="177"/>
    </location>
</feature>
<protein>
    <submittedName>
        <fullName evidence="3">Uncharacterized protein</fullName>
    </submittedName>
</protein>
<name>A0AAV2TAR7_CALDB</name>